<name>A0A1J4JIP5_9EUKA</name>
<evidence type="ECO:0000256" key="3">
    <source>
        <dbReference type="PROSITE-ProRule" id="PRU10141"/>
    </source>
</evidence>
<dbReference type="InterPro" id="IPR008271">
    <property type="entry name" value="Ser/Thr_kinase_AS"/>
</dbReference>
<reference evidence="6" key="1">
    <citation type="submission" date="2016-10" db="EMBL/GenBank/DDBJ databases">
        <authorList>
            <person name="Benchimol M."/>
            <person name="Almeida L.G."/>
            <person name="Vasconcelos A.T."/>
            <person name="Perreira-Neves A."/>
            <person name="Rosa I.A."/>
            <person name="Tasca T."/>
            <person name="Bogo M.R."/>
            <person name="de Souza W."/>
        </authorList>
    </citation>
    <scope>NUCLEOTIDE SEQUENCE [LARGE SCALE GENOMIC DNA]</scope>
    <source>
        <strain evidence="6">K</strain>
    </source>
</reference>
<keyword evidence="6" id="KW-0418">Kinase</keyword>
<sequence>MNLIEFQDTKETLLDHGYKLVREIGKGASAIVFLAYSERYQCEFAIKRVDINKTPLASRQQVSLEINALIRLNHPFIIKMFEIFVDDKAMYIVFEYCPGGSLRNLKNDHSFNIKQFWMDAKNLLEVLKFCHQRNIAHRDIKPENIFIDKYGRVRLADFGLSQLYNDGDKVRMCGSLMYMSPELVDNNCKDPFAADIWSLGLTFLFMVTGKLPFSFHTREEFINAIKAGMVKIPQEVPAPIYHMIRRMTTVNPNMRPSAAELLDSIEQFKDIKPAFETTNISILSSRARMATTSRPLFKNIPRKCSENNTIKVIPKYKKVKAFIHKSVSPQPLSLKELVRFKCSNETFKLQSTEPNS</sequence>
<keyword evidence="2 3" id="KW-0067">ATP-binding</keyword>
<comment type="similarity">
    <text evidence="4">Belongs to the protein kinase superfamily.</text>
</comment>
<protein>
    <submittedName>
        <fullName evidence="6">CAMK family protein kinase</fullName>
    </submittedName>
</protein>
<dbReference type="RefSeq" id="XP_068350556.1">
    <property type="nucleotide sequence ID" value="XM_068494850.1"/>
</dbReference>
<dbReference type="EMBL" id="MLAK01001115">
    <property type="protein sequence ID" value="OHS97419.1"/>
    <property type="molecule type" value="Genomic_DNA"/>
</dbReference>
<dbReference type="GeneID" id="94829554"/>
<dbReference type="Pfam" id="PF00069">
    <property type="entry name" value="Pkinase"/>
    <property type="match status" value="1"/>
</dbReference>
<evidence type="ECO:0000256" key="1">
    <source>
        <dbReference type="ARBA" id="ARBA00022741"/>
    </source>
</evidence>
<dbReference type="GO" id="GO:0005524">
    <property type="term" value="F:ATP binding"/>
    <property type="evidence" value="ECO:0007669"/>
    <property type="project" value="UniProtKB-UniRule"/>
</dbReference>
<dbReference type="PANTHER" id="PTHR24362:SF309">
    <property type="entry name" value="PROTEIN KINASE DOMAIN-CONTAINING PROTEIN"/>
    <property type="match status" value="1"/>
</dbReference>
<keyword evidence="1 3" id="KW-0547">Nucleotide-binding</keyword>
<dbReference type="Proteomes" id="UP000179807">
    <property type="component" value="Unassembled WGS sequence"/>
</dbReference>
<dbReference type="PROSITE" id="PS00108">
    <property type="entry name" value="PROTEIN_KINASE_ST"/>
    <property type="match status" value="1"/>
</dbReference>
<evidence type="ECO:0000256" key="2">
    <source>
        <dbReference type="ARBA" id="ARBA00022840"/>
    </source>
</evidence>
<dbReference type="AlphaFoldDB" id="A0A1J4JIP5"/>
<dbReference type="InterPro" id="IPR011009">
    <property type="entry name" value="Kinase-like_dom_sf"/>
</dbReference>
<dbReference type="SUPFAM" id="SSF56112">
    <property type="entry name" value="Protein kinase-like (PK-like)"/>
    <property type="match status" value="1"/>
</dbReference>
<evidence type="ECO:0000313" key="6">
    <source>
        <dbReference type="EMBL" id="OHS97419.1"/>
    </source>
</evidence>
<evidence type="ECO:0000259" key="5">
    <source>
        <dbReference type="PROSITE" id="PS50011"/>
    </source>
</evidence>
<accession>A0A1J4JIP5</accession>
<dbReference type="VEuPathDB" id="TrichDB:TRFO_09400"/>
<keyword evidence="4" id="KW-0723">Serine/threonine-protein kinase</keyword>
<dbReference type="PROSITE" id="PS00107">
    <property type="entry name" value="PROTEIN_KINASE_ATP"/>
    <property type="match status" value="1"/>
</dbReference>
<dbReference type="SMART" id="SM00220">
    <property type="entry name" value="S_TKc"/>
    <property type="match status" value="1"/>
</dbReference>
<gene>
    <name evidence="6" type="ORF">TRFO_09400</name>
</gene>
<evidence type="ECO:0000256" key="4">
    <source>
        <dbReference type="RuleBase" id="RU000304"/>
    </source>
</evidence>
<feature type="domain" description="Protein kinase" evidence="5">
    <location>
        <begin position="18"/>
        <end position="275"/>
    </location>
</feature>
<organism evidence="6 7">
    <name type="scientific">Tritrichomonas foetus</name>
    <dbReference type="NCBI Taxonomy" id="1144522"/>
    <lineage>
        <taxon>Eukaryota</taxon>
        <taxon>Metamonada</taxon>
        <taxon>Parabasalia</taxon>
        <taxon>Tritrichomonadida</taxon>
        <taxon>Tritrichomonadidae</taxon>
        <taxon>Tritrichomonas</taxon>
    </lineage>
</organism>
<dbReference type="PANTHER" id="PTHR24362">
    <property type="entry name" value="SERINE/THREONINE-PROTEIN KINASE NEK"/>
    <property type="match status" value="1"/>
</dbReference>
<feature type="binding site" evidence="3">
    <location>
        <position position="47"/>
    </location>
    <ligand>
        <name>ATP</name>
        <dbReference type="ChEBI" id="CHEBI:30616"/>
    </ligand>
</feature>
<dbReference type="InterPro" id="IPR000719">
    <property type="entry name" value="Prot_kinase_dom"/>
</dbReference>
<evidence type="ECO:0000313" key="7">
    <source>
        <dbReference type="Proteomes" id="UP000179807"/>
    </source>
</evidence>
<dbReference type="PROSITE" id="PS50011">
    <property type="entry name" value="PROTEIN_KINASE_DOM"/>
    <property type="match status" value="1"/>
</dbReference>
<dbReference type="Gene3D" id="1.10.510.10">
    <property type="entry name" value="Transferase(Phosphotransferase) domain 1"/>
    <property type="match status" value="1"/>
</dbReference>
<keyword evidence="6" id="KW-0808">Transferase</keyword>
<dbReference type="InterPro" id="IPR017441">
    <property type="entry name" value="Protein_kinase_ATP_BS"/>
</dbReference>
<dbReference type="FunFam" id="1.10.510.10:FF:000571">
    <property type="entry name" value="Maternal embryonic leucine zipper kinase"/>
    <property type="match status" value="1"/>
</dbReference>
<dbReference type="OrthoDB" id="10252171at2759"/>
<comment type="caution">
    <text evidence="6">The sequence shown here is derived from an EMBL/GenBank/DDBJ whole genome shotgun (WGS) entry which is preliminary data.</text>
</comment>
<keyword evidence="7" id="KW-1185">Reference proteome</keyword>
<proteinExistence type="inferred from homology"/>
<dbReference type="GO" id="GO:0004674">
    <property type="term" value="F:protein serine/threonine kinase activity"/>
    <property type="evidence" value="ECO:0007669"/>
    <property type="project" value="UniProtKB-KW"/>
</dbReference>